<dbReference type="AlphaFoldDB" id="A0A932A7V5"/>
<evidence type="ECO:0000313" key="3">
    <source>
        <dbReference type="Proteomes" id="UP000779809"/>
    </source>
</evidence>
<proteinExistence type="predicted"/>
<feature type="domain" description="PEGA" evidence="1">
    <location>
        <begin position="174"/>
        <end position="237"/>
    </location>
</feature>
<name>A0A932A7V5_9BACT</name>
<accession>A0A932A7V5</accession>
<reference evidence="2" key="1">
    <citation type="submission" date="2020-07" db="EMBL/GenBank/DDBJ databases">
        <title>Huge and variable diversity of episymbiotic CPR bacteria and DPANN archaea in groundwater ecosystems.</title>
        <authorList>
            <person name="He C.Y."/>
            <person name="Keren R."/>
            <person name="Whittaker M."/>
            <person name="Farag I.F."/>
            <person name="Doudna J."/>
            <person name="Cate J.H.D."/>
            <person name="Banfield J.F."/>
        </authorList>
    </citation>
    <scope>NUCLEOTIDE SEQUENCE</scope>
    <source>
        <strain evidence="2">NC_groundwater_580_Pr5_B-0.1um_64_19</strain>
    </source>
</reference>
<protein>
    <submittedName>
        <fullName evidence="2">PEGA domain-containing protein</fullName>
    </submittedName>
</protein>
<sequence>MRSTGPFVLEDGTPVKLRTGRTISSAEARVGDTLDFEVLEEVRVGDVVVIPQGGIAWATVTEAEHKKRMGRGGKLNMNVDAVKLMNGQRAPLRAVQGGAGGGHVGAMTGAIVATAIVFWPAAPLFLFMHGKDLTVPKGTAVTAYINGNVPLDKGAFVPKTDAAQVATGGATTETVSITSVPPNADIEVDGSFVGSTPSSLTLAPGDHTITVTHKGFKKWERKVKTSSGTVNLNVELEVEAAP</sequence>
<dbReference type="InterPro" id="IPR013229">
    <property type="entry name" value="PEGA"/>
</dbReference>
<gene>
    <name evidence="2" type="ORF">HYX28_05255</name>
</gene>
<evidence type="ECO:0000259" key="1">
    <source>
        <dbReference type="Pfam" id="PF08308"/>
    </source>
</evidence>
<comment type="caution">
    <text evidence="2">The sequence shown here is derived from an EMBL/GenBank/DDBJ whole genome shotgun (WGS) entry which is preliminary data.</text>
</comment>
<organism evidence="2 3">
    <name type="scientific">Candidatus Korobacter versatilis</name>
    <dbReference type="NCBI Taxonomy" id="658062"/>
    <lineage>
        <taxon>Bacteria</taxon>
        <taxon>Pseudomonadati</taxon>
        <taxon>Acidobacteriota</taxon>
        <taxon>Terriglobia</taxon>
        <taxon>Terriglobales</taxon>
        <taxon>Candidatus Korobacteraceae</taxon>
        <taxon>Candidatus Korobacter</taxon>
    </lineage>
</organism>
<dbReference type="Pfam" id="PF08308">
    <property type="entry name" value="PEGA"/>
    <property type="match status" value="1"/>
</dbReference>
<evidence type="ECO:0000313" key="2">
    <source>
        <dbReference type="EMBL" id="MBI2678167.1"/>
    </source>
</evidence>
<dbReference type="Proteomes" id="UP000779809">
    <property type="component" value="Unassembled WGS sequence"/>
</dbReference>
<dbReference type="EMBL" id="JACPNR010000006">
    <property type="protein sequence ID" value="MBI2678167.1"/>
    <property type="molecule type" value="Genomic_DNA"/>
</dbReference>